<keyword evidence="3" id="KW-1133">Transmembrane helix</keyword>
<organism evidence="5 6">
    <name type="scientific">Brachionus calyciflorus</name>
    <dbReference type="NCBI Taxonomy" id="104777"/>
    <lineage>
        <taxon>Eukaryota</taxon>
        <taxon>Metazoa</taxon>
        <taxon>Spiralia</taxon>
        <taxon>Gnathifera</taxon>
        <taxon>Rotifera</taxon>
        <taxon>Eurotatoria</taxon>
        <taxon>Monogononta</taxon>
        <taxon>Pseudotrocha</taxon>
        <taxon>Ploima</taxon>
        <taxon>Brachionidae</taxon>
        <taxon>Brachionus</taxon>
    </lineage>
</organism>
<proteinExistence type="predicted"/>
<keyword evidence="3" id="KW-0812">Transmembrane</keyword>
<keyword evidence="1 2" id="KW-1015">Disulfide bond</keyword>
<evidence type="ECO:0000256" key="3">
    <source>
        <dbReference type="SAM" id="Phobius"/>
    </source>
</evidence>
<name>A0A814CEK0_9BILA</name>
<gene>
    <name evidence="5" type="ORF">OXX778_LOCUS13428</name>
</gene>
<evidence type="ECO:0000313" key="5">
    <source>
        <dbReference type="EMBL" id="CAF0941019.1"/>
    </source>
</evidence>
<dbReference type="OrthoDB" id="10369599at2759"/>
<evidence type="ECO:0000256" key="2">
    <source>
        <dbReference type="PROSITE-ProRule" id="PRU00124"/>
    </source>
</evidence>
<keyword evidence="4" id="KW-0732">Signal</keyword>
<comment type="caution">
    <text evidence="5">The sequence shown here is derived from an EMBL/GenBank/DDBJ whole genome shotgun (WGS) entry which is preliminary data.</text>
</comment>
<feature type="transmembrane region" description="Helical" evidence="3">
    <location>
        <begin position="202"/>
        <end position="226"/>
    </location>
</feature>
<evidence type="ECO:0008006" key="7">
    <source>
        <dbReference type="Google" id="ProtNLM"/>
    </source>
</evidence>
<keyword evidence="6" id="KW-1185">Reference proteome</keyword>
<comment type="caution">
    <text evidence="2">Lacks conserved residue(s) required for the propagation of feature annotation.</text>
</comment>
<dbReference type="EMBL" id="CAJNOC010002577">
    <property type="protein sequence ID" value="CAF0941019.1"/>
    <property type="molecule type" value="Genomic_DNA"/>
</dbReference>
<protein>
    <recommendedName>
        <fullName evidence="7">CUB domain-containing protein</fullName>
    </recommendedName>
</protein>
<reference evidence="5" key="1">
    <citation type="submission" date="2021-02" db="EMBL/GenBank/DDBJ databases">
        <authorList>
            <person name="Nowell W R."/>
        </authorList>
    </citation>
    <scope>NUCLEOTIDE SEQUENCE</scope>
    <source>
        <strain evidence="5">Ploen Becks lab</strain>
    </source>
</reference>
<dbReference type="SUPFAM" id="SSF57424">
    <property type="entry name" value="LDL receptor-like module"/>
    <property type="match status" value="1"/>
</dbReference>
<feature type="signal peptide" evidence="4">
    <location>
        <begin position="1"/>
        <end position="16"/>
    </location>
</feature>
<evidence type="ECO:0000256" key="4">
    <source>
        <dbReference type="SAM" id="SignalP"/>
    </source>
</evidence>
<evidence type="ECO:0000313" key="6">
    <source>
        <dbReference type="Proteomes" id="UP000663879"/>
    </source>
</evidence>
<dbReference type="PROSITE" id="PS50068">
    <property type="entry name" value="LDLRA_2"/>
    <property type="match status" value="1"/>
</dbReference>
<keyword evidence="3" id="KW-0472">Membrane</keyword>
<feature type="chain" id="PRO_5032634437" description="CUB domain-containing protein" evidence="4">
    <location>
        <begin position="17"/>
        <end position="273"/>
    </location>
</feature>
<sequence>MKIIVLLMGILHLTTAERIRVDGISPTCFKRPLCREFEVVGAVISVDKSLPFMGANMCCINFTIASFDEDAYFMARISNQTILEGDDFITFYEDNFKMIRNITANDANPFEMVHFNSPRISFEFYKDREYRSIYEIIVSVYHEGNSPVCRKPNYFRCESNKSICIDENLTCDKFPHCPTDRDENICDGISYETAMSYDKETVIIVFVFIVGTILMTLILILILCFCKSKQKLTETFMAIFGYRNETKNSRMLDSDRLITRNHEQAYGLINEKN</sequence>
<dbReference type="AlphaFoldDB" id="A0A814CEK0"/>
<dbReference type="CDD" id="cd00112">
    <property type="entry name" value="LDLa"/>
    <property type="match status" value="1"/>
</dbReference>
<dbReference type="Gene3D" id="4.10.400.10">
    <property type="entry name" value="Low-density Lipoprotein Receptor"/>
    <property type="match status" value="1"/>
</dbReference>
<dbReference type="InterPro" id="IPR036055">
    <property type="entry name" value="LDL_receptor-like_sf"/>
</dbReference>
<evidence type="ECO:0000256" key="1">
    <source>
        <dbReference type="ARBA" id="ARBA00023157"/>
    </source>
</evidence>
<dbReference type="Proteomes" id="UP000663879">
    <property type="component" value="Unassembled WGS sequence"/>
</dbReference>
<dbReference type="InterPro" id="IPR002172">
    <property type="entry name" value="LDrepeatLR_classA_rpt"/>
</dbReference>
<accession>A0A814CEK0</accession>
<feature type="disulfide bond" evidence="2">
    <location>
        <begin position="171"/>
        <end position="186"/>
    </location>
</feature>